<protein>
    <recommendedName>
        <fullName evidence="3">MYND-type domain-containing protein</fullName>
    </recommendedName>
</protein>
<comment type="caution">
    <text evidence="1">The sequence shown here is derived from an EMBL/GenBank/DDBJ whole genome shotgun (WGS) entry which is preliminary data.</text>
</comment>
<accession>A0A4R0R283</accession>
<keyword evidence="2" id="KW-1185">Reference proteome</keyword>
<dbReference type="AlphaFoldDB" id="A0A4R0R283"/>
<evidence type="ECO:0008006" key="3">
    <source>
        <dbReference type="Google" id="ProtNLM"/>
    </source>
</evidence>
<gene>
    <name evidence="1" type="ORF">EIP91_010931</name>
</gene>
<evidence type="ECO:0000313" key="2">
    <source>
        <dbReference type="Proteomes" id="UP000292702"/>
    </source>
</evidence>
<sequence length="237" mass="27027">MSEVLEKAASRCKVAHLFRLQDYCLLCTSKECQKADWPFHKKSCKSNQESALVAKRQDEAVMAIRRLTGMHLEKPLPSQILQELPVFLRHFRPQVCAAGYHCLGIKRKDPQAWQHSIFQLRIERLPNPPPNAKPWSYYKISDAMAVPIRMLVDIWGEEFGPELQDMLKQGDIYHKENVKEGCVGTITTFLVCNSDGHDRRVISWAGHDPEGWGDAGKDWFGDLVRAVEEGCGRLPSK</sequence>
<dbReference type="Proteomes" id="UP000292702">
    <property type="component" value="Unassembled WGS sequence"/>
</dbReference>
<organism evidence="1 2">
    <name type="scientific">Steccherinum ochraceum</name>
    <dbReference type="NCBI Taxonomy" id="92696"/>
    <lineage>
        <taxon>Eukaryota</taxon>
        <taxon>Fungi</taxon>
        <taxon>Dikarya</taxon>
        <taxon>Basidiomycota</taxon>
        <taxon>Agaricomycotina</taxon>
        <taxon>Agaricomycetes</taxon>
        <taxon>Polyporales</taxon>
        <taxon>Steccherinaceae</taxon>
        <taxon>Steccherinum</taxon>
    </lineage>
</organism>
<dbReference type="EMBL" id="RWJN01000684">
    <property type="protein sequence ID" value="TCD59996.1"/>
    <property type="molecule type" value="Genomic_DNA"/>
</dbReference>
<reference evidence="1 2" key="1">
    <citation type="submission" date="2018-11" db="EMBL/GenBank/DDBJ databases">
        <title>Genome assembly of Steccherinum ochraceum LE-BIN_3174, the white-rot fungus of the Steccherinaceae family (The Residual Polyporoid clade, Polyporales, Basidiomycota).</title>
        <authorList>
            <person name="Fedorova T.V."/>
            <person name="Glazunova O.A."/>
            <person name="Landesman E.O."/>
            <person name="Moiseenko K.V."/>
            <person name="Psurtseva N.V."/>
            <person name="Savinova O.S."/>
            <person name="Shakhova N.V."/>
            <person name="Tyazhelova T.V."/>
            <person name="Vasina D.V."/>
        </authorList>
    </citation>
    <scope>NUCLEOTIDE SEQUENCE [LARGE SCALE GENOMIC DNA]</scope>
    <source>
        <strain evidence="1 2">LE-BIN_3174</strain>
    </source>
</reference>
<dbReference type="SUPFAM" id="SSF144232">
    <property type="entry name" value="HIT/MYND zinc finger-like"/>
    <property type="match status" value="1"/>
</dbReference>
<name>A0A4R0R283_9APHY</name>
<evidence type="ECO:0000313" key="1">
    <source>
        <dbReference type="EMBL" id="TCD59996.1"/>
    </source>
</evidence>
<dbReference type="OrthoDB" id="432970at2759"/>
<proteinExistence type="predicted"/>
<dbReference type="STRING" id="92696.A0A4R0R283"/>
<dbReference type="Gene3D" id="6.10.140.2220">
    <property type="match status" value="1"/>
</dbReference>